<evidence type="ECO:0000313" key="1">
    <source>
        <dbReference type="EMBL" id="GBP40423.1"/>
    </source>
</evidence>
<comment type="caution">
    <text evidence="1">The sequence shown here is derived from an EMBL/GenBank/DDBJ whole genome shotgun (WGS) entry which is preliminary data.</text>
</comment>
<organism evidence="1 2">
    <name type="scientific">Eumeta variegata</name>
    <name type="common">Bagworm moth</name>
    <name type="synonym">Eumeta japonica</name>
    <dbReference type="NCBI Taxonomy" id="151549"/>
    <lineage>
        <taxon>Eukaryota</taxon>
        <taxon>Metazoa</taxon>
        <taxon>Ecdysozoa</taxon>
        <taxon>Arthropoda</taxon>
        <taxon>Hexapoda</taxon>
        <taxon>Insecta</taxon>
        <taxon>Pterygota</taxon>
        <taxon>Neoptera</taxon>
        <taxon>Endopterygota</taxon>
        <taxon>Lepidoptera</taxon>
        <taxon>Glossata</taxon>
        <taxon>Ditrysia</taxon>
        <taxon>Tineoidea</taxon>
        <taxon>Psychidae</taxon>
        <taxon>Oiketicinae</taxon>
        <taxon>Eumeta</taxon>
    </lineage>
</organism>
<dbReference type="EMBL" id="BGZK01000381">
    <property type="protein sequence ID" value="GBP40423.1"/>
    <property type="molecule type" value="Genomic_DNA"/>
</dbReference>
<accession>A0A4C1VP21</accession>
<name>A0A4C1VP21_EUMVA</name>
<evidence type="ECO:0000313" key="2">
    <source>
        <dbReference type="Proteomes" id="UP000299102"/>
    </source>
</evidence>
<reference evidence="1 2" key="1">
    <citation type="journal article" date="2019" name="Commun. Biol.">
        <title>The bagworm genome reveals a unique fibroin gene that provides high tensile strength.</title>
        <authorList>
            <person name="Kono N."/>
            <person name="Nakamura H."/>
            <person name="Ohtoshi R."/>
            <person name="Tomita M."/>
            <person name="Numata K."/>
            <person name="Arakawa K."/>
        </authorList>
    </citation>
    <scope>NUCLEOTIDE SEQUENCE [LARGE SCALE GENOMIC DNA]</scope>
</reference>
<proteinExistence type="predicted"/>
<protein>
    <submittedName>
        <fullName evidence="1">Uncharacterized protein</fullName>
    </submittedName>
</protein>
<dbReference type="Proteomes" id="UP000299102">
    <property type="component" value="Unassembled WGS sequence"/>
</dbReference>
<sequence>MAKRATCSGARNARTRGRGAAALVHHAARPRHRKTLYRSSKFPAGEFIGGDGKKRAAPGGASRAPHATPLVPNIVIASMTTVFSYAQPMPSYREELKVHKPSALAQCGRAFLTRVIANATRSGTGVLCTALREAERSFNLS</sequence>
<gene>
    <name evidence="1" type="ORF">EVAR_25275_1</name>
</gene>
<keyword evidence="2" id="KW-1185">Reference proteome</keyword>
<dbReference type="AlphaFoldDB" id="A0A4C1VP21"/>